<evidence type="ECO:0000259" key="2">
    <source>
        <dbReference type="Pfam" id="PF20253"/>
    </source>
</evidence>
<evidence type="ECO:0000256" key="1">
    <source>
        <dbReference type="SAM" id="MobiDB-lite"/>
    </source>
</evidence>
<proteinExistence type="predicted"/>
<dbReference type="AlphaFoldDB" id="A0AAE0KHX4"/>
<reference evidence="3" key="2">
    <citation type="submission" date="2023-06" db="EMBL/GenBank/DDBJ databases">
        <authorList>
            <consortium name="Lawrence Berkeley National Laboratory"/>
            <person name="Haridas S."/>
            <person name="Hensen N."/>
            <person name="Bonometti L."/>
            <person name="Westerberg I."/>
            <person name="Brannstrom I.O."/>
            <person name="Guillou S."/>
            <person name="Cros-Aarteil S."/>
            <person name="Calhoun S."/>
            <person name="Kuo A."/>
            <person name="Mondo S."/>
            <person name="Pangilinan J."/>
            <person name="Riley R."/>
            <person name="Labutti K."/>
            <person name="Andreopoulos B."/>
            <person name="Lipzen A."/>
            <person name="Chen C."/>
            <person name="Yanf M."/>
            <person name="Daum C."/>
            <person name="Ng V."/>
            <person name="Clum A."/>
            <person name="Steindorff A."/>
            <person name="Ohm R."/>
            <person name="Martin F."/>
            <person name="Silar P."/>
            <person name="Natvig D."/>
            <person name="Lalanne C."/>
            <person name="Gautier V."/>
            <person name="Ament-Velasquez S.L."/>
            <person name="Kruys A."/>
            <person name="Hutchinson M.I."/>
            <person name="Powell A.J."/>
            <person name="Barry K."/>
            <person name="Miller A.N."/>
            <person name="Grigoriev I.V."/>
            <person name="Debuchy R."/>
            <person name="Gladieux P."/>
            <person name="Thoren M.H."/>
            <person name="Johannesson H."/>
        </authorList>
    </citation>
    <scope>NUCLEOTIDE SEQUENCE</scope>
    <source>
        <strain evidence="3">CBS 958.72</strain>
    </source>
</reference>
<sequence length="729" mass="81991">MAKLQAGTSIANEDATALTPPQQSQSRRQKKKAAAIVAGIGPAQENARLVHWSELEVLAQHVADNAEPDDIPDAAINILRDLKQSNENHAHTIRVLERVLAKLEALVSTASGREPKKESGGRARINTSDLTNMFAHLQVQPAPGSVDEDGGALSNDDSKEKGKGSWIDQVKEDELDFHMVYCFFEDFNAIRSYVAERWCDYCYDRSVPLNTLAVVTNAAFELFHLLEMDLVKTLKPLGPKLSNFEFVLNMLFINFGLKHIDYKAYEKLTADEQNERIWRDEAVWLAFTSYTTLQMVQTEFPPRKVPICPPSMLKPVTYGVNDVKAWREFESNITNPIMYENSKSKLLLDFQNFSRTYEITAALTFSLHLWVDIRSIMETDVITPFEQLQTTAARLKEALESHNPSSMSKNRDLKRQWLARTKETHRYMLEDFAFMDKKASQLGHQFVMLAPLVEAAAYVYHAALLAEPGLPEWIAMRQADLRESSEPAALLKKSEDVLASRPETETVLDTGDGSGLFTSAIGIRKSLYNRYAREERGNRYFMEYLEELTMHRLQIERGVWEQRKNRGMLVGSMDEPSDSAHPNGSGSRKAPVRRSTATASLDDDKERELQRRAAMSQLSPLEMLQLLDDTVTSQLEGLLTLDYFGLFDASVALLKATNDALGPEMQQRVGYEDGRQIANLSRLPLYLNEDLASPAGEEKKSSIVDVLVKVCKAQLIGLEKGKDEAASTA</sequence>
<organism evidence="3 4">
    <name type="scientific">Lasiosphaeria ovina</name>
    <dbReference type="NCBI Taxonomy" id="92902"/>
    <lineage>
        <taxon>Eukaryota</taxon>
        <taxon>Fungi</taxon>
        <taxon>Dikarya</taxon>
        <taxon>Ascomycota</taxon>
        <taxon>Pezizomycotina</taxon>
        <taxon>Sordariomycetes</taxon>
        <taxon>Sordariomycetidae</taxon>
        <taxon>Sordariales</taxon>
        <taxon>Lasiosphaeriaceae</taxon>
        <taxon>Lasiosphaeria</taxon>
    </lineage>
</organism>
<dbReference type="Proteomes" id="UP001287356">
    <property type="component" value="Unassembled WGS sequence"/>
</dbReference>
<keyword evidence="4" id="KW-1185">Reference proteome</keyword>
<feature type="compositionally biased region" description="Polar residues" evidence="1">
    <location>
        <begin position="1"/>
        <end position="11"/>
    </location>
</feature>
<dbReference type="Pfam" id="PF20253">
    <property type="entry name" value="DUF6604"/>
    <property type="match status" value="1"/>
</dbReference>
<evidence type="ECO:0000313" key="4">
    <source>
        <dbReference type="Proteomes" id="UP001287356"/>
    </source>
</evidence>
<dbReference type="EMBL" id="JAULSN010000003">
    <property type="protein sequence ID" value="KAK3376492.1"/>
    <property type="molecule type" value="Genomic_DNA"/>
</dbReference>
<dbReference type="InterPro" id="IPR046539">
    <property type="entry name" value="DUF6604"/>
</dbReference>
<feature type="region of interest" description="Disordered" evidence="1">
    <location>
        <begin position="1"/>
        <end position="33"/>
    </location>
</feature>
<evidence type="ECO:0000313" key="3">
    <source>
        <dbReference type="EMBL" id="KAK3376492.1"/>
    </source>
</evidence>
<dbReference type="PANTHER" id="PTHR38795:SF1">
    <property type="entry name" value="DUF6604 DOMAIN-CONTAINING PROTEIN"/>
    <property type="match status" value="1"/>
</dbReference>
<gene>
    <name evidence="3" type="ORF">B0T24DRAFT_648400</name>
</gene>
<protein>
    <recommendedName>
        <fullName evidence="2">DUF6604 domain-containing protein</fullName>
    </recommendedName>
</protein>
<feature type="region of interest" description="Disordered" evidence="1">
    <location>
        <begin position="569"/>
        <end position="608"/>
    </location>
</feature>
<feature type="region of interest" description="Disordered" evidence="1">
    <location>
        <begin position="141"/>
        <end position="165"/>
    </location>
</feature>
<feature type="domain" description="DUF6604" evidence="2">
    <location>
        <begin position="16"/>
        <end position="231"/>
    </location>
</feature>
<reference evidence="3" key="1">
    <citation type="journal article" date="2023" name="Mol. Phylogenet. Evol.">
        <title>Genome-scale phylogeny and comparative genomics of the fungal order Sordariales.</title>
        <authorList>
            <person name="Hensen N."/>
            <person name="Bonometti L."/>
            <person name="Westerberg I."/>
            <person name="Brannstrom I.O."/>
            <person name="Guillou S."/>
            <person name="Cros-Aarteil S."/>
            <person name="Calhoun S."/>
            <person name="Haridas S."/>
            <person name="Kuo A."/>
            <person name="Mondo S."/>
            <person name="Pangilinan J."/>
            <person name="Riley R."/>
            <person name="LaButti K."/>
            <person name="Andreopoulos B."/>
            <person name="Lipzen A."/>
            <person name="Chen C."/>
            <person name="Yan M."/>
            <person name="Daum C."/>
            <person name="Ng V."/>
            <person name="Clum A."/>
            <person name="Steindorff A."/>
            <person name="Ohm R.A."/>
            <person name="Martin F."/>
            <person name="Silar P."/>
            <person name="Natvig D.O."/>
            <person name="Lalanne C."/>
            <person name="Gautier V."/>
            <person name="Ament-Velasquez S.L."/>
            <person name="Kruys A."/>
            <person name="Hutchinson M.I."/>
            <person name="Powell A.J."/>
            <person name="Barry K."/>
            <person name="Miller A.N."/>
            <person name="Grigoriev I.V."/>
            <person name="Debuchy R."/>
            <person name="Gladieux P."/>
            <person name="Hiltunen Thoren M."/>
            <person name="Johannesson H."/>
        </authorList>
    </citation>
    <scope>NUCLEOTIDE SEQUENCE</scope>
    <source>
        <strain evidence="3">CBS 958.72</strain>
    </source>
</reference>
<accession>A0AAE0KHX4</accession>
<dbReference type="PANTHER" id="PTHR38795">
    <property type="entry name" value="DUF6604 DOMAIN-CONTAINING PROTEIN"/>
    <property type="match status" value="1"/>
</dbReference>
<name>A0AAE0KHX4_9PEZI</name>
<comment type="caution">
    <text evidence="3">The sequence shown here is derived from an EMBL/GenBank/DDBJ whole genome shotgun (WGS) entry which is preliminary data.</text>
</comment>